<dbReference type="SUPFAM" id="SSF50129">
    <property type="entry name" value="GroES-like"/>
    <property type="match status" value="1"/>
</dbReference>
<dbReference type="Pfam" id="PF02801">
    <property type="entry name" value="Ketoacyl-synt_C"/>
    <property type="match status" value="1"/>
</dbReference>
<dbReference type="Gene3D" id="3.30.70.3290">
    <property type="match status" value="1"/>
</dbReference>
<dbReference type="InterPro" id="IPR049551">
    <property type="entry name" value="PKS_DH_C"/>
</dbReference>
<dbReference type="InterPro" id="IPR032821">
    <property type="entry name" value="PKS_assoc"/>
</dbReference>
<dbReference type="Pfam" id="PF14765">
    <property type="entry name" value="PS-DH"/>
    <property type="match status" value="1"/>
</dbReference>
<dbReference type="InterPro" id="IPR042104">
    <property type="entry name" value="PKS_dehydratase_sf"/>
</dbReference>
<reference evidence="12" key="1">
    <citation type="submission" date="2019-07" db="EMBL/GenBank/DDBJ databases">
        <title>Hyphodiscus hymeniophilus genome sequencing and assembly.</title>
        <authorList>
            <person name="Kramer G."/>
            <person name="Nodwell J."/>
        </authorList>
    </citation>
    <scope>NUCLEOTIDE SEQUENCE</scope>
    <source>
        <strain evidence="12">ATCC 34498</strain>
    </source>
</reference>
<dbReference type="Gene3D" id="3.30.559.10">
    <property type="entry name" value="Chloramphenicol acetyltransferase-like domain"/>
    <property type="match status" value="1"/>
</dbReference>
<dbReference type="InterPro" id="IPR001227">
    <property type="entry name" value="Ac_transferase_dom_sf"/>
</dbReference>
<dbReference type="InterPro" id="IPR020807">
    <property type="entry name" value="PKS_DH"/>
</dbReference>
<dbReference type="SUPFAM" id="SSF52777">
    <property type="entry name" value="CoA-dependent acyltransferases"/>
    <property type="match status" value="2"/>
</dbReference>
<protein>
    <submittedName>
        <fullName evidence="12">Highly reducing polyketide synthase</fullName>
    </submittedName>
</protein>
<dbReference type="Proteomes" id="UP000785200">
    <property type="component" value="Unassembled WGS sequence"/>
</dbReference>
<dbReference type="GO" id="GO:0016491">
    <property type="term" value="F:oxidoreductase activity"/>
    <property type="evidence" value="ECO:0007669"/>
    <property type="project" value="UniProtKB-KW"/>
</dbReference>
<gene>
    <name evidence="12" type="ORF">D0Z07_8797</name>
</gene>
<dbReference type="PROSITE" id="PS52019">
    <property type="entry name" value="PKS_MFAS_DH"/>
    <property type="match status" value="1"/>
</dbReference>
<feature type="domain" description="Ketosynthase family 3 (KS3)" evidence="10">
    <location>
        <begin position="6"/>
        <end position="429"/>
    </location>
</feature>
<dbReference type="Pfam" id="PF16197">
    <property type="entry name" value="KAsynt_C_assoc"/>
    <property type="match status" value="1"/>
</dbReference>
<dbReference type="PROSITE" id="PS50075">
    <property type="entry name" value="CARRIER"/>
    <property type="match status" value="1"/>
</dbReference>
<dbReference type="InterPro" id="IPR056501">
    <property type="entry name" value="NAD-bd_HRPKS_sdrA"/>
</dbReference>
<dbReference type="Pfam" id="PF08240">
    <property type="entry name" value="ADH_N"/>
    <property type="match status" value="1"/>
</dbReference>
<dbReference type="CDD" id="cd05195">
    <property type="entry name" value="enoyl_red"/>
    <property type="match status" value="1"/>
</dbReference>
<dbReference type="InterPro" id="IPR042231">
    <property type="entry name" value="Cho/carn_acyl_trans_2"/>
</dbReference>
<keyword evidence="13" id="KW-1185">Reference proteome</keyword>
<evidence type="ECO:0000259" key="10">
    <source>
        <dbReference type="PROSITE" id="PS52004"/>
    </source>
</evidence>
<dbReference type="Pfam" id="PF21089">
    <property type="entry name" value="PKS_DH_N"/>
    <property type="match status" value="1"/>
</dbReference>
<dbReference type="Pfam" id="PF08659">
    <property type="entry name" value="KR"/>
    <property type="match status" value="1"/>
</dbReference>
<keyword evidence="6" id="KW-0511">Multifunctional enzyme</keyword>
<organism evidence="12 13">
    <name type="scientific">Hyphodiscus hymeniophilus</name>
    <dbReference type="NCBI Taxonomy" id="353542"/>
    <lineage>
        <taxon>Eukaryota</taxon>
        <taxon>Fungi</taxon>
        <taxon>Dikarya</taxon>
        <taxon>Ascomycota</taxon>
        <taxon>Pezizomycotina</taxon>
        <taxon>Leotiomycetes</taxon>
        <taxon>Helotiales</taxon>
        <taxon>Hyphodiscaceae</taxon>
        <taxon>Hyphodiscus</taxon>
    </lineage>
</organism>
<evidence type="ECO:0000256" key="3">
    <source>
        <dbReference type="ARBA" id="ARBA00022679"/>
    </source>
</evidence>
<name>A0A9P6SKP5_9HELO</name>
<dbReference type="CDD" id="cd02440">
    <property type="entry name" value="AdoMet_MTases"/>
    <property type="match status" value="1"/>
</dbReference>
<dbReference type="Gene3D" id="3.40.47.10">
    <property type="match status" value="1"/>
</dbReference>
<dbReference type="SUPFAM" id="SSF55048">
    <property type="entry name" value="Probable ACP-binding domain of malonyl-CoA ACP transacylase"/>
    <property type="match status" value="1"/>
</dbReference>
<dbReference type="SMART" id="SM00827">
    <property type="entry name" value="PKS_AT"/>
    <property type="match status" value="1"/>
</dbReference>
<feature type="active site" description="Proton donor; for dehydratase activity" evidence="8">
    <location>
        <position position="1169"/>
    </location>
</feature>
<dbReference type="Gene3D" id="3.30.559.70">
    <property type="entry name" value="Choline/Carnitine o-acyltransferase, domain 2"/>
    <property type="match status" value="1"/>
</dbReference>
<keyword evidence="3" id="KW-0808">Transferase</keyword>
<dbReference type="SMART" id="SM00829">
    <property type="entry name" value="PKS_ER"/>
    <property type="match status" value="1"/>
</dbReference>
<feature type="active site" description="Proton acceptor; for dehydratase activity" evidence="8">
    <location>
        <position position="968"/>
    </location>
</feature>
<dbReference type="Pfam" id="PF08242">
    <property type="entry name" value="Methyltransf_12"/>
    <property type="match status" value="1"/>
</dbReference>
<keyword evidence="7" id="KW-0012">Acyltransferase</keyword>
<dbReference type="InterPro" id="IPR011032">
    <property type="entry name" value="GroES-like_sf"/>
</dbReference>
<dbReference type="CDD" id="cd00833">
    <property type="entry name" value="PKS"/>
    <property type="match status" value="1"/>
</dbReference>
<dbReference type="GO" id="GO:0031177">
    <property type="term" value="F:phosphopantetheine binding"/>
    <property type="evidence" value="ECO:0007669"/>
    <property type="project" value="InterPro"/>
</dbReference>
<dbReference type="SUPFAM" id="SSF51735">
    <property type="entry name" value="NAD(P)-binding Rossmann-fold domains"/>
    <property type="match status" value="2"/>
</dbReference>
<dbReference type="InterPro" id="IPR057326">
    <property type="entry name" value="KR_dom"/>
</dbReference>
<dbReference type="InterPro" id="IPR016035">
    <property type="entry name" value="Acyl_Trfase/lysoPLipase"/>
</dbReference>
<dbReference type="Pfam" id="PF00109">
    <property type="entry name" value="ketoacyl-synt"/>
    <property type="match status" value="1"/>
</dbReference>
<dbReference type="InterPro" id="IPR049552">
    <property type="entry name" value="PKS_DH_N"/>
</dbReference>
<keyword evidence="2" id="KW-0597">Phosphoprotein</keyword>
<feature type="domain" description="Carrier" evidence="9">
    <location>
        <begin position="2461"/>
        <end position="2538"/>
    </location>
</feature>
<dbReference type="SMART" id="SM00826">
    <property type="entry name" value="PKS_DH"/>
    <property type="match status" value="1"/>
</dbReference>
<dbReference type="InterPro" id="IPR016039">
    <property type="entry name" value="Thiolase-like"/>
</dbReference>
<dbReference type="InterPro" id="IPR049900">
    <property type="entry name" value="PKS_mFAS_DH"/>
</dbReference>
<dbReference type="InterPro" id="IPR014031">
    <property type="entry name" value="Ketoacyl_synth_C"/>
</dbReference>
<evidence type="ECO:0000256" key="7">
    <source>
        <dbReference type="ARBA" id="ARBA00023315"/>
    </source>
</evidence>
<sequence>MTAPTPIPIAVIGMGCRLPGGANSPEKLWELLSEGRSGWGPVPADRWNSKSFYHPSPDATEGYNAETGYFLKEDISTFDPGFFGIMPYEADGIDPQQRILLETTYEALENAGQTVEGIHGSDTSVYIAAFARDYDRMGYKDTSHWSKHRMTGTGEAILANRISYVFDLKGASATVDTGCSGSIVALHQACQTLRTGESGMAIAGGTQLVLTPDQTLLMSMVGMTNADGKCYVFDSRGAGYARGEGVGAVILKRLSDAVADGDPIHAIIRGTGLNQDGKTHGIHLPNGKAQASLMRSVYKTAGLDPRETIYVEAHGTGTQAGDKAEIGSINEIFCTDRDSKLLVGSVKSNIGHLEAASGIAGLIKAIMILKNSAVPPNLDFIKPKEGLLLQERNITVPVSLTLLPRQTTHRVSLNSFGYGGTNGHVILESAPAHSTQPRRSQFQISHASTNGDLKIEEEPRLFVLSAKSELSLRATIQKLRDWATVRPLKTSSLASLSYTLSSHRSIFQWRHSLVATEHAGLIEALNPKQARVTRASLVARVVFLFNGQGAQWFAMGRELIASSQIFRKSMTASQNFVASFGCVWDLSEELSRDESLSRINESEISQPACTAIQIALIDLLRSVSIRPQAVLGHSSGEIAAAYACEILSHENAMKIAYYRGFVSGACKNVMSRAGAMLAVGAGESAINTYLSQTRTGLVSIACQNSPESTTVSGDDSAIDELMTILDSHGIWNRKLKVDTAYHSHHMKKVADRYRSDLGDLVVRKHVAGTKFYSSVTGDEKCSDFGTEYWIENLVSKVRFSDAFQALCRTELVEKSRASAGLPANIFIELGPHSTFAGPLRQIFSSMNLEGFQHSYLPTLVRGSNALGTVAKTLGKVFELGYLVDLEKATSLNDSGLGVDTSIVIDNLPGYSWDRSGRYWQESRLSRNHRLRPFPYHDLLGLKIVSSRPQVPVWRNHLSLETLPWLQHHFVDGFVIFPGSGYVCMVIEALKQITEIRGTPGIISRYVIKDVILSKALIIPESAEDSKDLKQAQVEVQLSFTPMKNKGDQFHISSFDADGTWSEHCSGSATVEFVTTVDEVEGEREQDLLHHDQIRRFHDMHEKSKTEISSDDIYKDLSVNGNVFGETFRLLKNVRIGDHQGVATIVIPNIASCMPYQFMQPHVVHPTTLDGVSQLSLPLYKQYCCAGPVMPVSMGEISISANVDNNAGTELFVALDFETKEARSATMTSTVYQKDSSGNLHVVMSVSNAQLRSIGEAKTADENVPFYRKMAYRVEWGPDIEYLDLKPPHLLPTESKEVLLPSKSNPAALLGSPVSEQRNKLETDQRRLLERSTIYYLHTALKKVSREAVEKVHLIKLFDWMTGYISSENAQTILAQATDGIVKDCFYETDQSGVEGRMLCRIGENLSAILLGNIEPLSVMLEDGLLHRFYADTLPISYKQMVDYVKLLAFKNPHMTVLEIGAGTGGATLPLLQGLTQDDQILLDRYHYTDISSGFFEGAKSLLSDWITHIEFRPLDCGRDPLEQGFAENSCDLIIASNVLHATKSMDETLANARKLLKRDGKLLIIELTQITANLSLIFGTLRDWWSFDDDRRGGPTMTESQWNQYLLKGNNFGGLMVSCGDFDGSARRNSVMVSQVKDMTSAMDIPRPKIELLLGNTTELFVGPFIQSIFSLLKERKFQSSEVSWNSLQIDASTVYVIVDSMEQPLLANPSPKTFRQIRELVTTAKQVLWISTRSDSAEYSRPESGLISGLARVARRENEGIIFVTFDIRQSLIHSQPELLRTLADVCSKSFCAAPDRREEVEYAYDSGRLLIPRVKTDVLFNSWLDKVSNNGLVENTLYHQKTRPLKLLVEKPGMLNSLVFVDDALPETALGAEELEIEVKAWGVNFKDVFIAMGQMQPGVRMAGECAGVISAVGSSFHGRYKIGDRVCAADAATPFSSRTRVGGNNAFQLPETMSFAVAASIPVVFLTAYYSLIEVAQLRKGQTILIHAASGGVGQAAIMIAQSIGADIFTTPYLLLETDNVQGGIMRLTQNKGVDVVLNSLSGELLEASWASVALMGTFIEIGKADIYKKNALQMDTFDRHVTFAAVDMTLLFRHRSEDMADRFVTLFRMFEMGILHPVEPVTTMEITNIEEAFRLIQSRRHVGKIVIVADDKTEVNAIPTKPAQLQLHQNASYIVAGGLGDLGIRICSLLAKYGAKNIIAFSRRALDIETQQALKGEVLSLGATLHIVQCDITDSDAVLEIAQDVQKRLPPVRGIIHAGMVLKDHPLEQMTYEDYMTALRPKVHGTRNLDDSFGQPYLDFFIMLSSITGMVGKSGQANYATGNTFQDAFAHDQSRHKAHTRYISLDLGAVAGSNAISSLPLMQQELLSRESVMQMKFEELFKVLEYSMGAQASKDNSVQTVLGIDRQMMEAVQDTATLSNPLFSHLPYMVNDGSPLGKTDDTVDIAQSIKAVQTFDDADALILQEMAKKLARLTGTSIEESNMDSSIADLGLDSLIAIELKNWISRTFLAVMQTAEIFNSASIVKLSRLVASRSTLVPAKLKENATRNEAPLPRSVVTKEVTLIEHLHQSQVDQSCCRSFEKVPKISAPDIELALKLFRESIKHFCSPDEFLDLENALAEFKETGSIAQKLYDRLVDRSRRSDIDNWDFDPYLNHHYLKPRNPLFSHAGNYFAMHNPSKVAHSQAEQAAVIALSAARYKQAAEMSQLEPSLGTPSCMYMQQWLFNSPREPQLGRDRMQQFPGNDYLVVLRRGHVFKVMLIEEGKRISYKKLKATFEAILLDPLVEESWVGILATDQRDAWAKTRAAIADISPQNKAYLHAIEAAAFIICLDDGSPSSITEWANLYYMGNGFNRWNDCGVQFSVASNGVSGTTINHTMIDGLTFHGMNEWITRDIMEYGTALNGVTSNGVSQSADHRISLDRYLCTTTPAIDAHILSARAAYFATTSSREFAYHSVPLFGKELLISKSLSMKGIFDIIIQLAGRLYFGYNQASWEAISHAEIHKGRAEMLQICTPSVVAFCEAALDSEMSALTRRNLLLRAVNDHGAVLKGGSKAGLGFRRIFDAMDEMREDTEELPRVLKNSTYKNHVRQLLAVNFTDDSLLTSVYLLPEPESVWIMYHISDNG</sequence>
<dbReference type="PANTHER" id="PTHR43775:SF22">
    <property type="entry name" value="SYNTHASE, PUTATIVE (JCVI)-RELATED"/>
    <property type="match status" value="1"/>
</dbReference>
<dbReference type="Gene3D" id="3.40.50.720">
    <property type="entry name" value="NAD(P)-binding Rossmann-like Domain"/>
    <property type="match status" value="2"/>
</dbReference>
<dbReference type="InterPro" id="IPR014030">
    <property type="entry name" value="Ketoacyl_synth_N"/>
</dbReference>
<dbReference type="InterPro" id="IPR013968">
    <property type="entry name" value="PKS_KR"/>
</dbReference>
<dbReference type="InterPro" id="IPR009081">
    <property type="entry name" value="PP-bd_ACP"/>
</dbReference>
<evidence type="ECO:0000256" key="5">
    <source>
        <dbReference type="ARBA" id="ARBA00023002"/>
    </source>
</evidence>
<dbReference type="InterPro" id="IPR020843">
    <property type="entry name" value="ER"/>
</dbReference>
<dbReference type="SMART" id="SM00825">
    <property type="entry name" value="PKS_KS"/>
    <property type="match status" value="1"/>
</dbReference>
<feature type="domain" description="PKS/mFAS DH" evidence="11">
    <location>
        <begin position="936"/>
        <end position="1259"/>
    </location>
</feature>
<dbReference type="InterPro" id="IPR039551">
    <property type="entry name" value="Cho/carn_acyl_trans"/>
</dbReference>
<dbReference type="Gene3D" id="1.10.1200.10">
    <property type="entry name" value="ACP-like"/>
    <property type="match status" value="1"/>
</dbReference>
<evidence type="ECO:0000256" key="2">
    <source>
        <dbReference type="ARBA" id="ARBA00022553"/>
    </source>
</evidence>
<evidence type="ECO:0000313" key="13">
    <source>
        <dbReference type="Proteomes" id="UP000785200"/>
    </source>
</evidence>
<dbReference type="Pfam" id="PF13602">
    <property type="entry name" value="ADH_zinc_N_2"/>
    <property type="match status" value="1"/>
</dbReference>
<dbReference type="SUPFAM" id="SSF52151">
    <property type="entry name" value="FabD/lysophospholipase-like"/>
    <property type="match status" value="1"/>
</dbReference>
<dbReference type="InterPro" id="IPR023213">
    <property type="entry name" value="CAT-like_dom_sf"/>
</dbReference>
<dbReference type="InterPro" id="IPR013217">
    <property type="entry name" value="Methyltransf_12"/>
</dbReference>
<feature type="region of interest" description="C-terminal hotdog fold" evidence="8">
    <location>
        <begin position="1104"/>
        <end position="1259"/>
    </location>
</feature>
<evidence type="ECO:0000259" key="11">
    <source>
        <dbReference type="PROSITE" id="PS52019"/>
    </source>
</evidence>
<dbReference type="InterPro" id="IPR020806">
    <property type="entry name" value="PKS_PP-bd"/>
</dbReference>
<feature type="region of interest" description="N-terminal hotdog fold" evidence="8">
    <location>
        <begin position="936"/>
        <end position="1075"/>
    </location>
</feature>
<dbReference type="InterPro" id="IPR014043">
    <property type="entry name" value="Acyl_transferase_dom"/>
</dbReference>
<dbReference type="Pfam" id="PF00755">
    <property type="entry name" value="Carn_acyltransf"/>
    <property type="match status" value="1"/>
</dbReference>
<dbReference type="SMART" id="SM00822">
    <property type="entry name" value="PKS_KR"/>
    <property type="match status" value="1"/>
</dbReference>
<dbReference type="GO" id="GO:0006633">
    <property type="term" value="P:fatty acid biosynthetic process"/>
    <property type="evidence" value="ECO:0007669"/>
    <property type="project" value="TreeGrafter"/>
</dbReference>
<dbReference type="Pfam" id="PF00698">
    <property type="entry name" value="Acyl_transf_1"/>
    <property type="match status" value="1"/>
</dbReference>
<dbReference type="SUPFAM" id="SSF53335">
    <property type="entry name" value="S-adenosyl-L-methionine-dependent methyltransferases"/>
    <property type="match status" value="1"/>
</dbReference>
<accession>A0A9P6SKP5</accession>
<evidence type="ECO:0000256" key="4">
    <source>
        <dbReference type="ARBA" id="ARBA00022857"/>
    </source>
</evidence>
<dbReference type="SMART" id="SM00823">
    <property type="entry name" value="PKS_PP"/>
    <property type="match status" value="1"/>
</dbReference>
<dbReference type="GO" id="GO:0044550">
    <property type="term" value="P:secondary metabolite biosynthetic process"/>
    <property type="evidence" value="ECO:0007669"/>
    <property type="project" value="TreeGrafter"/>
</dbReference>
<dbReference type="InterPro" id="IPR050091">
    <property type="entry name" value="PKS_NRPS_Biosynth_Enz"/>
</dbReference>
<dbReference type="Gene3D" id="3.40.366.10">
    <property type="entry name" value="Malonyl-Coenzyme A Acyl Carrier Protein, domain 2"/>
    <property type="match status" value="1"/>
</dbReference>
<dbReference type="Gene3D" id="3.40.50.150">
    <property type="entry name" value="Vaccinia Virus protein VP39"/>
    <property type="match status" value="1"/>
</dbReference>
<evidence type="ECO:0000256" key="1">
    <source>
        <dbReference type="ARBA" id="ARBA00022450"/>
    </source>
</evidence>
<dbReference type="InterPro" id="IPR036736">
    <property type="entry name" value="ACP-like_sf"/>
</dbReference>
<comment type="caution">
    <text evidence="12">The sequence shown here is derived from an EMBL/GenBank/DDBJ whole genome shotgun (WGS) entry which is preliminary data.</text>
</comment>
<dbReference type="InterPro" id="IPR020841">
    <property type="entry name" value="PKS_Beta-ketoAc_synthase_dom"/>
</dbReference>
<keyword evidence="5" id="KW-0560">Oxidoreductase</keyword>
<dbReference type="GO" id="GO:0004312">
    <property type="term" value="F:fatty acid synthase activity"/>
    <property type="evidence" value="ECO:0007669"/>
    <property type="project" value="TreeGrafter"/>
</dbReference>
<dbReference type="InterPro" id="IPR016036">
    <property type="entry name" value="Malonyl_transacylase_ACP-bd"/>
</dbReference>
<dbReference type="Gene3D" id="3.10.129.110">
    <property type="entry name" value="Polyketide synthase dehydratase"/>
    <property type="match status" value="1"/>
</dbReference>
<evidence type="ECO:0000256" key="6">
    <source>
        <dbReference type="ARBA" id="ARBA00023268"/>
    </source>
</evidence>
<dbReference type="EMBL" id="VNKQ01000018">
    <property type="protein sequence ID" value="KAG0645551.1"/>
    <property type="molecule type" value="Genomic_DNA"/>
</dbReference>
<dbReference type="SUPFAM" id="SSF47336">
    <property type="entry name" value="ACP-like"/>
    <property type="match status" value="1"/>
</dbReference>
<evidence type="ECO:0000259" key="9">
    <source>
        <dbReference type="PROSITE" id="PS50075"/>
    </source>
</evidence>
<dbReference type="InterPro" id="IPR013154">
    <property type="entry name" value="ADH-like_N"/>
</dbReference>
<dbReference type="InterPro" id="IPR029063">
    <property type="entry name" value="SAM-dependent_MTases_sf"/>
</dbReference>
<dbReference type="Pfam" id="PF23114">
    <property type="entry name" value="NAD-bd_HRPKS_sdrA"/>
    <property type="match status" value="1"/>
</dbReference>
<dbReference type="OrthoDB" id="329835at2759"/>
<keyword evidence="4" id="KW-0521">NADP</keyword>
<evidence type="ECO:0000256" key="8">
    <source>
        <dbReference type="PROSITE-ProRule" id="PRU01363"/>
    </source>
</evidence>
<dbReference type="Gene3D" id="3.90.180.10">
    <property type="entry name" value="Medium-chain alcohol dehydrogenases, catalytic domain"/>
    <property type="match status" value="1"/>
</dbReference>
<dbReference type="PROSITE" id="PS52004">
    <property type="entry name" value="KS3_2"/>
    <property type="match status" value="1"/>
</dbReference>
<dbReference type="Pfam" id="PF23297">
    <property type="entry name" value="ACP_SdgA_C"/>
    <property type="match status" value="1"/>
</dbReference>
<evidence type="ECO:0000313" key="12">
    <source>
        <dbReference type="EMBL" id="KAG0645551.1"/>
    </source>
</evidence>
<dbReference type="PANTHER" id="PTHR43775">
    <property type="entry name" value="FATTY ACID SYNTHASE"/>
    <property type="match status" value="1"/>
</dbReference>
<dbReference type="InterPro" id="IPR036291">
    <property type="entry name" value="NAD(P)-bd_dom_sf"/>
</dbReference>
<keyword evidence="1" id="KW-0596">Phosphopantetheine</keyword>
<proteinExistence type="predicted"/>
<dbReference type="SUPFAM" id="SSF53901">
    <property type="entry name" value="Thiolase-like"/>
    <property type="match status" value="1"/>
</dbReference>